<evidence type="ECO:0000259" key="2">
    <source>
        <dbReference type="Pfam" id="PF00534"/>
    </source>
</evidence>
<proteinExistence type="predicted"/>
<comment type="caution">
    <text evidence="3">The sequence shown here is derived from an EMBL/GenBank/DDBJ whole genome shotgun (WGS) entry which is preliminary data.</text>
</comment>
<evidence type="ECO:0000313" key="4">
    <source>
        <dbReference type="Proteomes" id="UP000661006"/>
    </source>
</evidence>
<dbReference type="GO" id="GO:0016757">
    <property type="term" value="F:glycosyltransferase activity"/>
    <property type="evidence" value="ECO:0007669"/>
    <property type="project" value="InterPro"/>
</dbReference>
<dbReference type="PANTHER" id="PTHR46401">
    <property type="entry name" value="GLYCOSYLTRANSFERASE WBBK-RELATED"/>
    <property type="match status" value="1"/>
</dbReference>
<dbReference type="AlphaFoldDB" id="A0A9Q2FM93"/>
<dbReference type="SUPFAM" id="SSF53756">
    <property type="entry name" value="UDP-Glycosyltransferase/glycogen phosphorylase"/>
    <property type="match status" value="1"/>
</dbReference>
<dbReference type="InterPro" id="IPR001296">
    <property type="entry name" value="Glyco_trans_1"/>
</dbReference>
<reference evidence="3" key="2">
    <citation type="submission" date="2020-11" db="EMBL/GenBank/DDBJ databases">
        <title>Description of novel Gluconobacter species.</title>
        <authorList>
            <person name="Cleenwerck I."/>
            <person name="Cnockaert M."/>
            <person name="Borremans W."/>
            <person name="Wieme A.D."/>
            <person name="De Vuyst L."/>
            <person name="Vandamme P."/>
        </authorList>
    </citation>
    <scope>NUCLEOTIDE SEQUENCE</scope>
    <source>
        <strain evidence="3">R71697</strain>
    </source>
</reference>
<protein>
    <submittedName>
        <fullName evidence="3">Glycosyltransferase</fullName>
    </submittedName>
</protein>
<dbReference type="Proteomes" id="UP000661006">
    <property type="component" value="Unassembled WGS sequence"/>
</dbReference>
<dbReference type="Gene3D" id="3.40.50.2000">
    <property type="entry name" value="Glycogen Phosphorylase B"/>
    <property type="match status" value="1"/>
</dbReference>
<dbReference type="EMBL" id="JABCQN010000005">
    <property type="protein sequence ID" value="MBF0871441.1"/>
    <property type="molecule type" value="Genomic_DNA"/>
</dbReference>
<evidence type="ECO:0000313" key="3">
    <source>
        <dbReference type="EMBL" id="MBF0871441.1"/>
    </source>
</evidence>
<dbReference type="PANTHER" id="PTHR46401:SF2">
    <property type="entry name" value="GLYCOSYLTRANSFERASE WBBK-RELATED"/>
    <property type="match status" value="1"/>
</dbReference>
<organism evidence="3 4">
    <name type="scientific">Gluconobacter japonicus</name>
    <dbReference type="NCBI Taxonomy" id="376620"/>
    <lineage>
        <taxon>Bacteria</taxon>
        <taxon>Pseudomonadati</taxon>
        <taxon>Pseudomonadota</taxon>
        <taxon>Alphaproteobacteria</taxon>
        <taxon>Acetobacterales</taxon>
        <taxon>Acetobacteraceae</taxon>
        <taxon>Gluconobacter</taxon>
    </lineage>
</organism>
<reference evidence="3" key="1">
    <citation type="submission" date="2020-04" db="EMBL/GenBank/DDBJ databases">
        <authorList>
            <person name="Sombolestani A."/>
        </authorList>
    </citation>
    <scope>NUCLEOTIDE SEQUENCE</scope>
    <source>
        <strain evidence="3">R71697</strain>
    </source>
</reference>
<feature type="domain" description="Glycosyl transferase family 1" evidence="2">
    <location>
        <begin position="287"/>
        <end position="408"/>
    </location>
</feature>
<evidence type="ECO:0000256" key="1">
    <source>
        <dbReference type="ARBA" id="ARBA00022679"/>
    </source>
</evidence>
<sequence length="470" mass="52824">MNRVWIDVDVLFTSPSLEVCSEDVRRFLVEVCQALQACAPDRIGFVHRKGGPQDWISVNWTDVKDLPVVTQYRAGALHVIGRQSEAKKRSTARNGAAPPHVAGIADVLRTQFQVLRAALGWFGAAARYGAQQWQENLAHRSILSKNDGATGKSCHSAFLNGAPLKDLARPGDFFLALGPSWNRPDYSQTIRWLRDVMRVQFGLFVHDLQPVRYPEWFTKATNTHYEAWHRTVLPLVDQVFVRSDAVAEEVTGYLAHIKRPLLRPIVTVPVGSRSAPTGGSLSRQAARKIPLKENYVLCVGTLEPRRNHELLLRVWRHLRKGMAEDSLPKLVFVGQVGWLVSDLMQQLENSDWLNGQVLLVSAPSDAQRDALYRNCLFTVDPSLAGDLSLPALESLQYGKPCLASKPPVERTNDQGLVRYFDPLNLHDASRVIGKAIEDRDELKCWADEIECRFKPVSWQHSAQTILQHTL</sequence>
<accession>A0A9Q2FM93</accession>
<dbReference type="GeneID" id="81475297"/>
<gene>
    <name evidence="3" type="ORF">HKD32_11355</name>
</gene>
<name>A0A9Q2FM93_GLUJA</name>
<keyword evidence="1" id="KW-0808">Transferase</keyword>
<dbReference type="RefSeq" id="WP_194258004.1">
    <property type="nucleotide sequence ID" value="NZ_JABCQN010000005.1"/>
</dbReference>
<dbReference type="Pfam" id="PF00534">
    <property type="entry name" value="Glycos_transf_1"/>
    <property type="match status" value="1"/>
</dbReference>